<dbReference type="Proteomes" id="UP000285961">
    <property type="component" value="Unassembled WGS sequence"/>
</dbReference>
<dbReference type="EMBL" id="QZKI01000060">
    <property type="protein sequence ID" value="RJP71375.1"/>
    <property type="molecule type" value="Genomic_DNA"/>
</dbReference>
<evidence type="ECO:0000313" key="3">
    <source>
        <dbReference type="Proteomes" id="UP000285961"/>
    </source>
</evidence>
<dbReference type="SMART" id="SM00567">
    <property type="entry name" value="EZ_HEAT"/>
    <property type="match status" value="9"/>
</dbReference>
<evidence type="ECO:0000313" key="2">
    <source>
        <dbReference type="EMBL" id="RJP71375.1"/>
    </source>
</evidence>
<dbReference type="InterPro" id="IPR004155">
    <property type="entry name" value="PBS_lyase_HEAT"/>
</dbReference>
<dbReference type="InterPro" id="IPR021133">
    <property type="entry name" value="HEAT_type_2"/>
</dbReference>
<dbReference type="InterPro" id="IPR016024">
    <property type="entry name" value="ARM-type_fold"/>
</dbReference>
<dbReference type="Gene3D" id="1.25.10.10">
    <property type="entry name" value="Leucine-rich Repeat Variant"/>
    <property type="match status" value="3"/>
</dbReference>
<protein>
    <recommendedName>
        <fullName evidence="4">HEAT repeat domain-containing protein</fullName>
    </recommendedName>
</protein>
<gene>
    <name evidence="2" type="ORF">C4532_07580</name>
</gene>
<evidence type="ECO:0008006" key="4">
    <source>
        <dbReference type="Google" id="ProtNLM"/>
    </source>
</evidence>
<dbReference type="PROSITE" id="PS50077">
    <property type="entry name" value="HEAT_REPEAT"/>
    <property type="match status" value="1"/>
</dbReference>
<dbReference type="InterPro" id="IPR011989">
    <property type="entry name" value="ARM-like"/>
</dbReference>
<evidence type="ECO:0000256" key="1">
    <source>
        <dbReference type="ARBA" id="ARBA00045876"/>
    </source>
</evidence>
<name>A0A419F0U7_9BACT</name>
<dbReference type="Pfam" id="PF13646">
    <property type="entry name" value="HEAT_2"/>
    <property type="match status" value="3"/>
</dbReference>
<comment type="function">
    <text evidence="1">Catalyzes the hydroxylation of the N(6)-(4-aminobutyl)-L-lysine intermediate produced by deoxyhypusine synthase/DHPS on a critical lysine of the eukaryotic translation initiation factor 5A/eIF-5A. This is the second step of the post-translational modification of that lysine into an unusual amino acid residue named hypusine. Hypusination is unique to mature eIF-5A factor and is essential for its function.</text>
</comment>
<sequence>MFAESLEGGRNLAKSAAAHKSQDGATRIFITAVILLLPVLPAASGVCFAAAREGQLTVAQEKTPPLFVDVSCTTEDLIRALDRSDLKHQRRYAAELLGSRGAKEAVPNLLRALKDPEEVVQKAAAEALAKLGDSNSFDELIRNLTDSSPTVRMYSSYVLGRLAKKDDYKVIDALQDAAVDSDQNVRVEVIYALYTIGSPSSREIFVKGLNDPDPRIRMHSANALGALKGREAGWALAVALSRESNENVRRTIASALGKVGSAHSVEALIGALSAESASVRADIAIALGEAKTPEAIRALTKLLAEDPSSEVREKAAISLLNAKDPSSVSALAAALSDRVVIVRRPVSEALVGLANPTIVDELVDALADTDTTVADNAMAALIGMDDLAAVPKLMSVLDGPNRQQTTRALVVLREITHREYGSDVAKWKVWFEENFKTGPSQQVDSGSGT</sequence>
<reference evidence="2 3" key="1">
    <citation type="journal article" date="2017" name="ISME J.">
        <title>Energy and carbon metabolisms in a deep terrestrial subsurface fluid microbial community.</title>
        <authorList>
            <person name="Momper L."/>
            <person name="Jungbluth S.P."/>
            <person name="Lee M.D."/>
            <person name="Amend J.P."/>
        </authorList>
    </citation>
    <scope>NUCLEOTIDE SEQUENCE [LARGE SCALE GENOMIC DNA]</scope>
    <source>
        <strain evidence="2">SURF_17</strain>
    </source>
</reference>
<dbReference type="AlphaFoldDB" id="A0A419F0U7"/>
<dbReference type="GO" id="GO:0016491">
    <property type="term" value="F:oxidoreductase activity"/>
    <property type="evidence" value="ECO:0007669"/>
    <property type="project" value="TreeGrafter"/>
</dbReference>
<accession>A0A419F0U7</accession>
<comment type="caution">
    <text evidence="2">The sequence shown here is derived from an EMBL/GenBank/DDBJ whole genome shotgun (WGS) entry which is preliminary data.</text>
</comment>
<proteinExistence type="predicted"/>
<dbReference type="SUPFAM" id="SSF48371">
    <property type="entry name" value="ARM repeat"/>
    <property type="match status" value="1"/>
</dbReference>
<organism evidence="2 3">
    <name type="scientific">Candidatus Abyssobacteria bacterium SURF_17</name>
    <dbReference type="NCBI Taxonomy" id="2093361"/>
    <lineage>
        <taxon>Bacteria</taxon>
        <taxon>Pseudomonadati</taxon>
        <taxon>Candidatus Hydrogenedentota</taxon>
        <taxon>Candidatus Abyssobacteria</taxon>
    </lineage>
</organism>
<dbReference type="PANTHER" id="PTHR12697">
    <property type="entry name" value="PBS LYASE HEAT-LIKE PROTEIN"/>
    <property type="match status" value="1"/>
</dbReference>
<dbReference type="PANTHER" id="PTHR12697:SF5">
    <property type="entry name" value="DEOXYHYPUSINE HYDROXYLASE"/>
    <property type="match status" value="1"/>
</dbReference>